<dbReference type="Proteomes" id="UP000198539">
    <property type="component" value="Unassembled WGS sequence"/>
</dbReference>
<feature type="transmembrane region" description="Helical" evidence="7">
    <location>
        <begin position="476"/>
        <end position="497"/>
    </location>
</feature>
<keyword evidence="2" id="KW-0813">Transport</keyword>
<evidence type="ECO:0000313" key="10">
    <source>
        <dbReference type="Proteomes" id="UP000198539"/>
    </source>
</evidence>
<evidence type="ECO:0000256" key="4">
    <source>
        <dbReference type="ARBA" id="ARBA00022692"/>
    </source>
</evidence>
<feature type="transmembrane region" description="Helical" evidence="7">
    <location>
        <begin position="208"/>
        <end position="228"/>
    </location>
</feature>
<dbReference type="OrthoDB" id="7852521at2"/>
<feature type="transmembrane region" description="Helical" evidence="7">
    <location>
        <begin position="147"/>
        <end position="171"/>
    </location>
</feature>
<dbReference type="STRING" id="564137.SAMN04488238_101136"/>
<dbReference type="PANTHER" id="PTHR30183">
    <property type="entry name" value="MOLYBDENUM TRANSPORT SYSTEM PERMEASE PROTEIN MODB"/>
    <property type="match status" value="1"/>
</dbReference>
<gene>
    <name evidence="9" type="ORF">SAMN04488238_101136</name>
</gene>
<dbReference type="GO" id="GO:0055085">
    <property type="term" value="P:transmembrane transport"/>
    <property type="evidence" value="ECO:0007669"/>
    <property type="project" value="InterPro"/>
</dbReference>
<dbReference type="RefSeq" id="WP_092884379.1">
    <property type="nucleotide sequence ID" value="NZ_CP061498.1"/>
</dbReference>
<feature type="domain" description="ABC transmembrane type-1" evidence="8">
    <location>
        <begin position="60"/>
        <end position="271"/>
    </location>
</feature>
<keyword evidence="4 7" id="KW-0812">Transmembrane</keyword>
<dbReference type="GO" id="GO:0005886">
    <property type="term" value="C:plasma membrane"/>
    <property type="evidence" value="ECO:0007669"/>
    <property type="project" value="UniProtKB-SubCell"/>
</dbReference>
<feature type="transmembrane region" description="Helical" evidence="7">
    <location>
        <begin position="106"/>
        <end position="127"/>
    </location>
</feature>
<proteinExistence type="predicted"/>
<dbReference type="Gene3D" id="1.10.3720.10">
    <property type="entry name" value="MetI-like"/>
    <property type="match status" value="2"/>
</dbReference>
<keyword evidence="3" id="KW-1003">Cell membrane</keyword>
<feature type="transmembrane region" description="Helical" evidence="7">
    <location>
        <begin position="64"/>
        <end position="85"/>
    </location>
</feature>
<keyword evidence="6 7" id="KW-0472">Membrane</keyword>
<evidence type="ECO:0000313" key="9">
    <source>
        <dbReference type="EMBL" id="SDW11970.1"/>
    </source>
</evidence>
<evidence type="ECO:0000256" key="7">
    <source>
        <dbReference type="SAM" id="Phobius"/>
    </source>
</evidence>
<dbReference type="InterPro" id="IPR035906">
    <property type="entry name" value="MetI-like_sf"/>
</dbReference>
<feature type="transmembrane region" description="Helical" evidence="7">
    <location>
        <begin position="356"/>
        <end position="381"/>
    </location>
</feature>
<feature type="transmembrane region" description="Helical" evidence="7">
    <location>
        <begin position="12"/>
        <end position="44"/>
    </location>
</feature>
<evidence type="ECO:0000256" key="6">
    <source>
        <dbReference type="ARBA" id="ARBA00023136"/>
    </source>
</evidence>
<evidence type="ECO:0000256" key="1">
    <source>
        <dbReference type="ARBA" id="ARBA00004651"/>
    </source>
</evidence>
<keyword evidence="5 7" id="KW-1133">Transmembrane helix</keyword>
<feature type="domain" description="ABC transmembrane type-1" evidence="8">
    <location>
        <begin position="357"/>
        <end position="544"/>
    </location>
</feature>
<evidence type="ECO:0000256" key="3">
    <source>
        <dbReference type="ARBA" id="ARBA00022475"/>
    </source>
</evidence>
<dbReference type="PROSITE" id="PS51257">
    <property type="entry name" value="PROKAR_LIPOPROTEIN"/>
    <property type="match status" value="1"/>
</dbReference>
<dbReference type="PROSITE" id="PS50928">
    <property type="entry name" value="ABC_TM1"/>
    <property type="match status" value="2"/>
</dbReference>
<comment type="subcellular location">
    <subcellularLocation>
        <location evidence="1">Cell membrane</location>
        <topology evidence="1">Multi-pass membrane protein</topology>
    </subcellularLocation>
</comment>
<feature type="transmembrane region" description="Helical" evidence="7">
    <location>
        <begin position="424"/>
        <end position="443"/>
    </location>
</feature>
<keyword evidence="10" id="KW-1185">Reference proteome</keyword>
<sequence length="561" mass="59392">MSATRFAPALTIALLTGPVIAGCIGIVLPAFGYLPALGGLALSLEPWRALLDWPGLGIAVRHSIATGVSATGIALFITLLILAAWQGSRVFVAITRALSPLLSVPHAAAALGLAFLLAPSGWIARALSPWATGWQRPPDLLIVNDPLGLTLIAGLVIKEVPFLLLMSIAALSQIDSGRTLLLTQTMGYGRIMGWVKVVLPQLYPQIRLPVMAVLAYSVSVVDMAMILGPTRPPTLAVQILDWMGNPDLAYRFQASAAAVLQLFVAAAALLAWRLTEGGVAQLSQRWLTAGARGRHVDRVARPVALGLAGLSVGAVAFGLAGLAVWSFAGLWRFPDLWPQTLNLQTWDRQATGLTGAITQTVIIGLLATGAAIVLTLACLQAEYRRDAAVRRALLVLYVPLLVPQVAFVPGLTTLTLIAGVAPSVWLVALVHLVFVLPYVFLSLSDPWRTWDRRAGVVAHALGASHSRVFWAVRLPMLSRAIAVACAVGFATSVAQYLPTLLISAGRIDTLTTEAVALGSGGNRRVIGAYALAQMLAPFVGFALALGIPALLWRNRQGMRVT</sequence>
<evidence type="ECO:0000259" key="8">
    <source>
        <dbReference type="PROSITE" id="PS50928"/>
    </source>
</evidence>
<accession>A0A1H2QYK8</accession>
<feature type="transmembrane region" description="Helical" evidence="7">
    <location>
        <begin position="393"/>
        <end position="418"/>
    </location>
</feature>
<feature type="transmembrane region" description="Helical" evidence="7">
    <location>
        <begin position="526"/>
        <end position="552"/>
    </location>
</feature>
<feature type="transmembrane region" description="Helical" evidence="7">
    <location>
        <begin position="248"/>
        <end position="272"/>
    </location>
</feature>
<evidence type="ECO:0000256" key="2">
    <source>
        <dbReference type="ARBA" id="ARBA00022448"/>
    </source>
</evidence>
<feature type="transmembrane region" description="Helical" evidence="7">
    <location>
        <begin position="303"/>
        <end position="328"/>
    </location>
</feature>
<dbReference type="EMBL" id="FNOM01000001">
    <property type="protein sequence ID" value="SDW11970.1"/>
    <property type="molecule type" value="Genomic_DNA"/>
</dbReference>
<dbReference type="AlphaFoldDB" id="A0A1H2QYK8"/>
<evidence type="ECO:0000256" key="5">
    <source>
        <dbReference type="ARBA" id="ARBA00022989"/>
    </source>
</evidence>
<protein>
    <submittedName>
        <fullName evidence="9">Putative thiamine transport system permease protein</fullName>
    </submittedName>
</protein>
<dbReference type="SUPFAM" id="SSF161098">
    <property type="entry name" value="MetI-like"/>
    <property type="match status" value="2"/>
</dbReference>
<organism evidence="9 10">
    <name type="scientific">Roseicitreum antarcticum</name>
    <dbReference type="NCBI Taxonomy" id="564137"/>
    <lineage>
        <taxon>Bacteria</taxon>
        <taxon>Pseudomonadati</taxon>
        <taxon>Pseudomonadota</taxon>
        <taxon>Alphaproteobacteria</taxon>
        <taxon>Rhodobacterales</taxon>
        <taxon>Paracoccaceae</taxon>
        <taxon>Roseicitreum</taxon>
    </lineage>
</organism>
<dbReference type="InterPro" id="IPR000515">
    <property type="entry name" value="MetI-like"/>
</dbReference>
<reference evidence="9 10" key="1">
    <citation type="submission" date="2016-10" db="EMBL/GenBank/DDBJ databases">
        <authorList>
            <person name="de Groot N.N."/>
        </authorList>
    </citation>
    <scope>NUCLEOTIDE SEQUENCE [LARGE SCALE GENOMIC DNA]</scope>
    <source>
        <strain evidence="9 10">CGMCC 1.8894</strain>
    </source>
</reference>
<name>A0A1H2QYK8_9RHOB</name>
<dbReference type="PANTHER" id="PTHR30183:SF6">
    <property type="entry name" value="INNER MEMBRANE ABC TRANSPORTER PERMEASE PROTEIN YNJC"/>
    <property type="match status" value="1"/>
</dbReference>